<sequence length="354" mass="36530">MVKNEWTYFEVTATAPVGATPANAAPAVPDFPPSTDVLWATHVMIRPAGGSPEEFPLDVRTGGEVMRVIGLSSWASDAFTRSVTDGWGSAGIGGAWTNAGGAGSDHDVTGTAGTHTLTSADVARLSTLAASTADFEVQADVATGALATGGPQYVSVVGRAADGNDLYMARLAISTAQVMTLTLRKRVAGVETRLGTYTTTLTHTAHTFYRLRFQGDGTALKARAWTASGTDPVGWQPEATESDLAAAGIVGCRSMRGTFDNWRFSAPVTAAETRLIAGSGEIQGASGSERFPVRARLTTVSVFEVDLIGGAYNNITGDSGGLIDAATSFGGSSTGSTAWASGFALRLHGHYQAA</sequence>
<organism evidence="1 2">
    <name type="scientific">Streptomyces ruber</name>
    <dbReference type="NCBI Taxonomy" id="83378"/>
    <lineage>
        <taxon>Bacteria</taxon>
        <taxon>Bacillati</taxon>
        <taxon>Actinomycetota</taxon>
        <taxon>Actinomycetes</taxon>
        <taxon>Kitasatosporales</taxon>
        <taxon>Streptomycetaceae</taxon>
        <taxon>Streptomyces</taxon>
    </lineage>
</organism>
<reference evidence="1" key="2">
    <citation type="submission" date="2020-09" db="EMBL/GenBank/DDBJ databases">
        <authorList>
            <person name="Sun Q."/>
            <person name="Ohkuma M."/>
        </authorList>
    </citation>
    <scope>NUCLEOTIDE SEQUENCE</scope>
    <source>
        <strain evidence="1">JCM 3131</strain>
    </source>
</reference>
<proteinExistence type="predicted"/>
<dbReference type="Proteomes" id="UP000620156">
    <property type="component" value="Unassembled WGS sequence"/>
</dbReference>
<protein>
    <submittedName>
        <fullName evidence="1">Uncharacterized protein</fullName>
    </submittedName>
</protein>
<name>A0A918BM54_9ACTN</name>
<dbReference type="Gene3D" id="2.60.120.560">
    <property type="entry name" value="Exo-inulinase, domain 1"/>
    <property type="match status" value="1"/>
</dbReference>
<gene>
    <name evidence="1" type="ORF">GCM10010145_56040</name>
</gene>
<accession>A0A918BM54</accession>
<evidence type="ECO:0000313" key="1">
    <source>
        <dbReference type="EMBL" id="GGQ79109.1"/>
    </source>
</evidence>
<reference evidence="1" key="1">
    <citation type="journal article" date="2014" name="Int. J. Syst. Evol. Microbiol.">
        <title>Complete genome sequence of Corynebacterium casei LMG S-19264T (=DSM 44701T), isolated from a smear-ripened cheese.</title>
        <authorList>
            <consortium name="US DOE Joint Genome Institute (JGI-PGF)"/>
            <person name="Walter F."/>
            <person name="Albersmeier A."/>
            <person name="Kalinowski J."/>
            <person name="Ruckert C."/>
        </authorList>
    </citation>
    <scope>NUCLEOTIDE SEQUENCE</scope>
    <source>
        <strain evidence="1">JCM 3131</strain>
    </source>
</reference>
<dbReference type="EMBL" id="BMQK01000016">
    <property type="protein sequence ID" value="GGQ79109.1"/>
    <property type="molecule type" value="Genomic_DNA"/>
</dbReference>
<dbReference type="RefSeq" id="WP_189219712.1">
    <property type="nucleotide sequence ID" value="NZ_BMQK01000016.1"/>
</dbReference>
<evidence type="ECO:0000313" key="2">
    <source>
        <dbReference type="Proteomes" id="UP000620156"/>
    </source>
</evidence>
<comment type="caution">
    <text evidence="1">The sequence shown here is derived from an EMBL/GenBank/DDBJ whole genome shotgun (WGS) entry which is preliminary data.</text>
</comment>
<dbReference type="AlphaFoldDB" id="A0A918BM54"/>
<keyword evidence="2" id="KW-1185">Reference proteome</keyword>